<dbReference type="InterPro" id="IPR007890">
    <property type="entry name" value="CHASE2"/>
</dbReference>
<dbReference type="PROSITE" id="PS50125">
    <property type="entry name" value="GUANYLATE_CYCLASE_2"/>
    <property type="match status" value="1"/>
</dbReference>
<evidence type="ECO:0000313" key="3">
    <source>
        <dbReference type="EMBL" id="MET3616256.1"/>
    </source>
</evidence>
<dbReference type="PANTHER" id="PTHR43081">
    <property type="entry name" value="ADENYLATE CYCLASE, TERMINAL-DIFFERENTIATION SPECIFIC-RELATED"/>
    <property type="match status" value="1"/>
</dbReference>
<dbReference type="PANTHER" id="PTHR43081:SF1">
    <property type="entry name" value="ADENYLATE CYCLASE, TERMINAL-DIFFERENTIATION SPECIFIC"/>
    <property type="match status" value="1"/>
</dbReference>
<dbReference type="Proteomes" id="UP001549047">
    <property type="component" value="Unassembled WGS sequence"/>
</dbReference>
<dbReference type="EC" id="4.6.1.1" evidence="3"/>
<keyword evidence="1" id="KW-1133">Transmembrane helix</keyword>
<proteinExistence type="predicted"/>
<evidence type="ECO:0000313" key="4">
    <source>
        <dbReference type="Proteomes" id="UP001549047"/>
    </source>
</evidence>
<dbReference type="RefSeq" id="WP_354558712.1">
    <property type="nucleotide sequence ID" value="NZ_JBEPMB010000015.1"/>
</dbReference>
<dbReference type="CDD" id="cd07302">
    <property type="entry name" value="CHD"/>
    <property type="match status" value="1"/>
</dbReference>
<feature type="transmembrane region" description="Helical" evidence="1">
    <location>
        <begin position="370"/>
        <end position="391"/>
    </location>
</feature>
<feature type="domain" description="Guanylate cyclase" evidence="2">
    <location>
        <begin position="459"/>
        <end position="591"/>
    </location>
</feature>
<dbReference type="EMBL" id="JBEPMB010000015">
    <property type="protein sequence ID" value="MET3616256.1"/>
    <property type="molecule type" value="Genomic_DNA"/>
</dbReference>
<accession>A0ABV2J7K9</accession>
<organism evidence="3 4">
    <name type="scientific">Rhizobium aquaticum</name>
    <dbReference type="NCBI Taxonomy" id="1549636"/>
    <lineage>
        <taxon>Bacteria</taxon>
        <taxon>Pseudomonadati</taxon>
        <taxon>Pseudomonadota</taxon>
        <taxon>Alphaproteobacteria</taxon>
        <taxon>Hyphomicrobiales</taxon>
        <taxon>Rhizobiaceae</taxon>
        <taxon>Rhizobium/Agrobacterium group</taxon>
        <taxon>Rhizobium</taxon>
    </lineage>
</organism>
<dbReference type="InterPro" id="IPR050697">
    <property type="entry name" value="Adenylyl/Guanylyl_Cyclase_3/4"/>
</dbReference>
<dbReference type="SMART" id="SM01080">
    <property type="entry name" value="CHASE2"/>
    <property type="match status" value="1"/>
</dbReference>
<keyword evidence="1" id="KW-0472">Membrane</keyword>
<protein>
    <submittedName>
        <fullName evidence="3">Adenylate cyclase</fullName>
        <ecNumber evidence="3">4.6.1.1</ecNumber>
    </submittedName>
</protein>
<dbReference type="SUPFAM" id="SSF55073">
    <property type="entry name" value="Nucleotide cyclase"/>
    <property type="match status" value="1"/>
</dbReference>
<evidence type="ECO:0000256" key="1">
    <source>
        <dbReference type="SAM" id="Phobius"/>
    </source>
</evidence>
<keyword evidence="4" id="KW-1185">Reference proteome</keyword>
<dbReference type="SMART" id="SM00044">
    <property type="entry name" value="CYCc"/>
    <property type="match status" value="1"/>
</dbReference>
<dbReference type="Pfam" id="PF00211">
    <property type="entry name" value="Guanylate_cyc"/>
    <property type="match status" value="1"/>
</dbReference>
<dbReference type="Pfam" id="PF05226">
    <property type="entry name" value="CHASE2"/>
    <property type="match status" value="1"/>
</dbReference>
<gene>
    <name evidence="3" type="ORF">ABID16_004605</name>
</gene>
<keyword evidence="1" id="KW-0812">Transmembrane</keyword>
<keyword evidence="3" id="KW-0456">Lyase</keyword>
<comment type="caution">
    <text evidence="3">The sequence shown here is derived from an EMBL/GenBank/DDBJ whole genome shotgun (WGS) entry which is preliminary data.</text>
</comment>
<feature type="transmembrane region" description="Helical" evidence="1">
    <location>
        <begin position="342"/>
        <end position="363"/>
    </location>
</feature>
<dbReference type="InterPro" id="IPR001054">
    <property type="entry name" value="A/G_cyclase"/>
</dbReference>
<reference evidence="3 4" key="1">
    <citation type="submission" date="2024-06" db="EMBL/GenBank/DDBJ databases">
        <title>Genomic Encyclopedia of Type Strains, Phase IV (KMG-IV): sequencing the most valuable type-strain genomes for metagenomic binning, comparative biology and taxonomic classification.</title>
        <authorList>
            <person name="Goeker M."/>
        </authorList>
    </citation>
    <scope>NUCLEOTIDE SEQUENCE [LARGE SCALE GENOMIC DNA]</scope>
    <source>
        <strain evidence="3 4">DSM 29780</strain>
    </source>
</reference>
<sequence>MRQVAGRWRAPILVIFIVTFAVLHMGRWVPIGLVERLEGWAYDMRIQAFPPKRENDSVVIVDIDERSLAELGRWPWSRRTMAGLITGLLSNYHVNTIGLDIVMAEPESAEADGAFRAAVQGQPVVLGYYFSSLAEGRGGVGAQMRSGILPHAAMSIQALDGLNSGYSHWSDYTANTAAIVGDAQPQGHFNPWMDPDGVIRRVPALAEYDGQLYPSLSLEMTRVAIGGTGYALEAAAGMPAAGIRIRSLDQNAIIPVDDELMINVPFRGGRGSFDYISAADVLARRVAPERLQNKIVLIGTTVPGLFDLRATPVDPAYPGVEVHANAISAMLDETLLRRPGTALLIELAMAGLGMALTYAALFILPPLGGFVATALIVVLLAAANAVLWVRLHWVIQIAPGLTAILTLAIGLIALRWLESMRHRNEIVGMFREYVPREVVSELVNLRSADLMAPKQMELTILFVDIAGFVSLARDLSPDQVAALLRRVLNPLSDIIHETGGTIDKYIGDCIMAFWGAPIVVEHHALQAVTAAMRMQETVAAINQSLAEDGLPCVSIRIGINTGPVVVGNMGSTLRRSYTVIGDAVNLAARLEGATRSYGIQICVGGRTADATGQAFVYRRIDRVQVEGYSLPDDLFEPMAKISSLSDEHRAELLFHINEWDKAFAHYQAGDFQTAKSALQKLKTHSQFKGSVQLLEDRMDHIVRGGMSTSWTGTWRLGKK</sequence>
<dbReference type="Gene3D" id="3.30.70.1230">
    <property type="entry name" value="Nucleotide cyclase"/>
    <property type="match status" value="1"/>
</dbReference>
<dbReference type="GO" id="GO:0004016">
    <property type="term" value="F:adenylate cyclase activity"/>
    <property type="evidence" value="ECO:0007669"/>
    <property type="project" value="UniProtKB-EC"/>
</dbReference>
<evidence type="ECO:0000259" key="2">
    <source>
        <dbReference type="PROSITE" id="PS50125"/>
    </source>
</evidence>
<feature type="transmembrane region" description="Helical" evidence="1">
    <location>
        <begin position="397"/>
        <end position="417"/>
    </location>
</feature>
<name>A0ABV2J7K9_9HYPH</name>
<feature type="transmembrane region" description="Helical" evidence="1">
    <location>
        <begin position="12"/>
        <end position="29"/>
    </location>
</feature>
<dbReference type="InterPro" id="IPR029787">
    <property type="entry name" value="Nucleotide_cyclase"/>
</dbReference>